<comment type="caution">
    <text evidence="2">The sequence shown here is derived from an EMBL/GenBank/DDBJ whole genome shotgun (WGS) entry which is preliminary data.</text>
</comment>
<proteinExistence type="predicted"/>
<feature type="transmembrane region" description="Helical" evidence="1">
    <location>
        <begin position="30"/>
        <end position="51"/>
    </location>
</feature>
<dbReference type="Proteomes" id="UP000295707">
    <property type="component" value="Unassembled WGS sequence"/>
</dbReference>
<keyword evidence="1" id="KW-0812">Transmembrane</keyword>
<evidence type="ECO:0000256" key="1">
    <source>
        <dbReference type="SAM" id="Phobius"/>
    </source>
</evidence>
<feature type="transmembrane region" description="Helical" evidence="1">
    <location>
        <begin position="89"/>
        <end position="109"/>
    </location>
</feature>
<accession>A0A4V2PGR2</accession>
<evidence type="ECO:0000313" key="2">
    <source>
        <dbReference type="EMBL" id="TCK17806.1"/>
    </source>
</evidence>
<name>A0A4V2PGR2_9GAMM</name>
<dbReference type="EMBL" id="SMFX01000001">
    <property type="protein sequence ID" value="TCK17806.1"/>
    <property type="molecule type" value="Genomic_DNA"/>
</dbReference>
<reference evidence="2 3" key="1">
    <citation type="submission" date="2019-03" db="EMBL/GenBank/DDBJ databases">
        <title>Genomic Encyclopedia of Type Strains, Phase IV (KMG-IV): sequencing the most valuable type-strain genomes for metagenomic binning, comparative biology and taxonomic classification.</title>
        <authorList>
            <person name="Goeker M."/>
        </authorList>
    </citation>
    <scope>NUCLEOTIDE SEQUENCE [LARGE SCALE GENOMIC DNA]</scope>
    <source>
        <strain evidence="2 3">DSM 19610</strain>
    </source>
</reference>
<gene>
    <name evidence="2" type="ORF">DFR30_1055</name>
</gene>
<sequence>MWIIFWFSLSAVAIALFAFALEEAGAEKQSVVIIPSGIAGCILLVIAIWTLINPHPDRIKGIYWPAVMATLAVGISLLILPALLKDAWLLWFALFWLLLVSAIQVFVHLKRLLGNENS</sequence>
<feature type="transmembrane region" description="Helical" evidence="1">
    <location>
        <begin position="63"/>
        <end position="83"/>
    </location>
</feature>
<keyword evidence="3" id="KW-1185">Reference proteome</keyword>
<evidence type="ECO:0000313" key="3">
    <source>
        <dbReference type="Proteomes" id="UP000295707"/>
    </source>
</evidence>
<keyword evidence="1" id="KW-1133">Transmembrane helix</keyword>
<dbReference type="AlphaFoldDB" id="A0A4V2PGR2"/>
<keyword evidence="1" id="KW-0472">Membrane</keyword>
<protein>
    <submittedName>
        <fullName evidence="2">Uncharacterized protein</fullName>
    </submittedName>
</protein>
<organism evidence="2 3">
    <name type="scientific">Thiogranum longum</name>
    <dbReference type="NCBI Taxonomy" id="1537524"/>
    <lineage>
        <taxon>Bacteria</taxon>
        <taxon>Pseudomonadati</taxon>
        <taxon>Pseudomonadota</taxon>
        <taxon>Gammaproteobacteria</taxon>
        <taxon>Chromatiales</taxon>
        <taxon>Ectothiorhodospiraceae</taxon>
        <taxon>Thiogranum</taxon>
    </lineage>
</organism>